<dbReference type="AlphaFoldDB" id="A0A1Z4JBX6"/>
<feature type="transmembrane region" description="Helical" evidence="1">
    <location>
        <begin position="12"/>
        <end position="32"/>
    </location>
</feature>
<name>A0A1Z4JBX6_LEPBY</name>
<reference evidence="2 3" key="1">
    <citation type="submission" date="2017-06" db="EMBL/GenBank/DDBJ databases">
        <title>Genome sequencing of cyanobaciteial culture collection at National Institute for Environmental Studies (NIES).</title>
        <authorList>
            <person name="Hirose Y."/>
            <person name="Shimura Y."/>
            <person name="Fujisawa T."/>
            <person name="Nakamura Y."/>
            <person name="Kawachi M."/>
        </authorList>
    </citation>
    <scope>NUCLEOTIDE SEQUENCE [LARGE SCALE GENOMIC DNA]</scope>
    <source>
        <strain evidence="2 3">NIES-2135</strain>
    </source>
</reference>
<evidence type="ECO:0000256" key="1">
    <source>
        <dbReference type="SAM" id="Phobius"/>
    </source>
</evidence>
<protein>
    <submittedName>
        <fullName evidence="2">Uncharacterized protein</fullName>
    </submittedName>
</protein>
<dbReference type="EMBL" id="AP018203">
    <property type="protein sequence ID" value="BAY54284.1"/>
    <property type="molecule type" value="Genomic_DNA"/>
</dbReference>
<evidence type="ECO:0000313" key="3">
    <source>
        <dbReference type="Proteomes" id="UP000217895"/>
    </source>
</evidence>
<accession>A0A1Z4JBX6</accession>
<keyword evidence="1" id="KW-1133">Transmembrane helix</keyword>
<evidence type="ECO:0000313" key="2">
    <source>
        <dbReference type="EMBL" id="BAY54284.1"/>
    </source>
</evidence>
<organism evidence="2 3">
    <name type="scientific">Leptolyngbya boryana NIES-2135</name>
    <dbReference type="NCBI Taxonomy" id="1973484"/>
    <lineage>
        <taxon>Bacteria</taxon>
        <taxon>Bacillati</taxon>
        <taxon>Cyanobacteriota</taxon>
        <taxon>Cyanophyceae</taxon>
        <taxon>Leptolyngbyales</taxon>
        <taxon>Leptolyngbyaceae</taxon>
        <taxon>Leptolyngbya group</taxon>
        <taxon>Leptolyngbya</taxon>
    </lineage>
</organism>
<keyword evidence="1" id="KW-0812">Transmembrane</keyword>
<keyword evidence="3" id="KW-1185">Reference proteome</keyword>
<sequence length="36" mass="4422">MLTLEKIDGASFFVAKIYLWSETIWFVFLVMYEMLW</sequence>
<dbReference type="Proteomes" id="UP000217895">
    <property type="component" value="Chromosome"/>
</dbReference>
<proteinExistence type="predicted"/>
<gene>
    <name evidence="2" type="ORF">NIES2135_11010</name>
</gene>
<keyword evidence="1" id="KW-0472">Membrane</keyword>